<dbReference type="Proteomes" id="UP000215335">
    <property type="component" value="Unassembled WGS sequence"/>
</dbReference>
<organism evidence="1 2">
    <name type="scientific">Trichomalopsis sarcophagae</name>
    <dbReference type="NCBI Taxonomy" id="543379"/>
    <lineage>
        <taxon>Eukaryota</taxon>
        <taxon>Metazoa</taxon>
        <taxon>Ecdysozoa</taxon>
        <taxon>Arthropoda</taxon>
        <taxon>Hexapoda</taxon>
        <taxon>Insecta</taxon>
        <taxon>Pterygota</taxon>
        <taxon>Neoptera</taxon>
        <taxon>Endopterygota</taxon>
        <taxon>Hymenoptera</taxon>
        <taxon>Apocrita</taxon>
        <taxon>Proctotrupomorpha</taxon>
        <taxon>Chalcidoidea</taxon>
        <taxon>Pteromalidae</taxon>
        <taxon>Pteromalinae</taxon>
        <taxon>Trichomalopsis</taxon>
    </lineage>
</organism>
<dbReference type="EMBL" id="NNAY01000488">
    <property type="protein sequence ID" value="OXU28043.1"/>
    <property type="molecule type" value="Genomic_DNA"/>
</dbReference>
<keyword evidence="2" id="KW-1185">Reference proteome</keyword>
<reference evidence="1 2" key="1">
    <citation type="journal article" date="2017" name="Curr. Biol.">
        <title>The Evolution of Venom by Co-option of Single-Copy Genes.</title>
        <authorList>
            <person name="Martinson E.O."/>
            <person name="Mrinalini"/>
            <person name="Kelkar Y.D."/>
            <person name="Chang C.H."/>
            <person name="Werren J.H."/>
        </authorList>
    </citation>
    <scope>NUCLEOTIDE SEQUENCE [LARGE SCALE GENOMIC DNA]</scope>
    <source>
        <strain evidence="1 2">Alberta</strain>
        <tissue evidence="1">Whole body</tissue>
    </source>
</reference>
<accession>A0A232FC48</accession>
<dbReference type="AlphaFoldDB" id="A0A232FC48"/>
<sequence length="93" mass="10582">MPPSQSELLQQFLIVRAAYIANIWRNAHGKVITELSPIDHGWKKVEGKYEFDWFQSDQLPQLVDDNVLQPPEENSGTTPLIAHLNHLFSGSLD</sequence>
<gene>
    <name evidence="1" type="ORF">TSAR_013950</name>
</gene>
<evidence type="ECO:0000313" key="2">
    <source>
        <dbReference type="Proteomes" id="UP000215335"/>
    </source>
</evidence>
<proteinExistence type="predicted"/>
<name>A0A232FC48_9HYME</name>
<evidence type="ECO:0000313" key="1">
    <source>
        <dbReference type="EMBL" id="OXU28043.1"/>
    </source>
</evidence>
<comment type="caution">
    <text evidence="1">The sequence shown here is derived from an EMBL/GenBank/DDBJ whole genome shotgun (WGS) entry which is preliminary data.</text>
</comment>
<protein>
    <submittedName>
        <fullName evidence="1">Uncharacterized protein</fullName>
    </submittedName>
</protein>